<accession>A0ABQ7LPT8</accession>
<protein>
    <submittedName>
        <fullName evidence="2">Uncharacterized protein</fullName>
    </submittedName>
</protein>
<feature type="region of interest" description="Disordered" evidence="1">
    <location>
        <begin position="282"/>
        <end position="323"/>
    </location>
</feature>
<dbReference type="EMBL" id="JADBGQ010000007">
    <property type="protein sequence ID" value="KAG5388287.1"/>
    <property type="molecule type" value="Genomic_DNA"/>
</dbReference>
<keyword evidence="3" id="KW-1185">Reference proteome</keyword>
<organism evidence="2 3">
    <name type="scientific">Brassica rapa subsp. trilocularis</name>
    <dbReference type="NCBI Taxonomy" id="1813537"/>
    <lineage>
        <taxon>Eukaryota</taxon>
        <taxon>Viridiplantae</taxon>
        <taxon>Streptophyta</taxon>
        <taxon>Embryophyta</taxon>
        <taxon>Tracheophyta</taxon>
        <taxon>Spermatophyta</taxon>
        <taxon>Magnoliopsida</taxon>
        <taxon>eudicotyledons</taxon>
        <taxon>Gunneridae</taxon>
        <taxon>Pentapetalae</taxon>
        <taxon>rosids</taxon>
        <taxon>malvids</taxon>
        <taxon>Brassicales</taxon>
        <taxon>Brassicaceae</taxon>
        <taxon>Brassiceae</taxon>
        <taxon>Brassica</taxon>
    </lineage>
</organism>
<comment type="caution">
    <text evidence="2">The sequence shown here is derived from an EMBL/GenBank/DDBJ whole genome shotgun (WGS) entry which is preliminary data.</text>
</comment>
<feature type="compositionally biased region" description="Basic and acidic residues" evidence="1">
    <location>
        <begin position="285"/>
        <end position="323"/>
    </location>
</feature>
<reference evidence="2 3" key="1">
    <citation type="submission" date="2021-03" db="EMBL/GenBank/DDBJ databases">
        <authorList>
            <person name="King G.J."/>
            <person name="Bancroft I."/>
            <person name="Baten A."/>
            <person name="Bloomfield J."/>
            <person name="Borpatragohain P."/>
            <person name="He Z."/>
            <person name="Irish N."/>
            <person name="Irwin J."/>
            <person name="Liu K."/>
            <person name="Mauleon R.P."/>
            <person name="Moore J."/>
            <person name="Morris R."/>
            <person name="Ostergaard L."/>
            <person name="Wang B."/>
            <person name="Wells R."/>
        </authorList>
    </citation>
    <scope>NUCLEOTIDE SEQUENCE [LARGE SCALE GENOMIC DNA]</scope>
    <source>
        <strain evidence="2">R-o-18</strain>
        <tissue evidence="2">Leaf</tissue>
    </source>
</reference>
<sequence>MSTQLVTYQSLQGRNLRLHPLTAPSKRPRLRQFYSSCDNTWRLVVPIPVFVQRNHIDFTFSNISGLILELTRNESRDVPFVEVGIGGEVNGDLSRSITVSLRAPGLLPILILFLKKLLKRGDINVRIINWFRSINYKQHSLDLTATPRAIYVHDELYPHNLPSSNSCKIFDSPWESWVLALRPASSGLNWGTGVLPWVVELASAVASEAESFLRGTTILLKSKEPLAEESVIRFFDISAIGKPIQMDPRRRVESTQNLERLPNMIVTVAWIDVKPLHINIGRGGGRRDGEEELKRQEERIGENEEIKVDEHVKSAKGKVETDF</sequence>
<dbReference type="Proteomes" id="UP000823674">
    <property type="component" value="Chromosome A08"/>
</dbReference>
<evidence type="ECO:0000256" key="1">
    <source>
        <dbReference type="SAM" id="MobiDB-lite"/>
    </source>
</evidence>
<evidence type="ECO:0000313" key="2">
    <source>
        <dbReference type="EMBL" id="KAG5388287.1"/>
    </source>
</evidence>
<proteinExistence type="predicted"/>
<gene>
    <name evidence="2" type="primary">A08g501820.1_BraROA</name>
    <name evidence="2" type="ORF">IGI04_029828</name>
</gene>
<name>A0ABQ7LPT8_BRACM</name>
<evidence type="ECO:0000313" key="3">
    <source>
        <dbReference type="Proteomes" id="UP000823674"/>
    </source>
</evidence>